<evidence type="ECO:0000313" key="2">
    <source>
        <dbReference type="Proteomes" id="UP001372338"/>
    </source>
</evidence>
<sequence length="478" mass="53313">MAASATEEQVNLRLVIDEAKNKVLFAHAGKDFVDALVSFLTLPLGTIARLVANESNIEKFSIGSLSSLYESVANLEVKHFLTETCKEMLLQPRNSMESYCQNLKLNIDDTEKMKYFVCQNWECSRKTSGGLLSKFRGKICKCGKVMNREISPQKGLLGNNNEGFCHELATFVVLDDLKVMPDNFQGSMVDLLKCSLLSRTPLTDLFLRKKLLHKNSQLRTAFDFNTSEPGVIVGGEMMKVKAMVRKSNSKILYVLAEEDFVDFLFSFLTFPLGGVVQMLKGKSCMGSIDNMYKSMGDLDCYRYSKSPELKDKLVNSRLAHQFKLKKQILTIGELPTSNFSCYSVLYRSMHLTKIRDYGGEPWGAVYAPLSYLEPQSSTGDTYDSCGGRGFAKSPSLYMVTDDLVVTPNSPISAISLLTESRISPSDLEEIDISIGQKEALNILNASLISSSALTIALSQYIKPIGEFLPLLYYNRSTF</sequence>
<reference evidence="1 2" key="1">
    <citation type="submission" date="2024-01" db="EMBL/GenBank/DDBJ databases">
        <title>The genomes of 5 underutilized Papilionoideae crops provide insights into root nodulation and disease resistanc.</title>
        <authorList>
            <person name="Yuan L."/>
        </authorList>
    </citation>
    <scope>NUCLEOTIDE SEQUENCE [LARGE SCALE GENOMIC DNA]</scope>
    <source>
        <strain evidence="1">ZHUSHIDOU_FW_LH</strain>
        <tissue evidence="1">Leaf</tissue>
    </source>
</reference>
<proteinExistence type="predicted"/>
<comment type="caution">
    <text evidence="1">The sequence shown here is derived from an EMBL/GenBank/DDBJ whole genome shotgun (WGS) entry which is preliminary data.</text>
</comment>
<organism evidence="1 2">
    <name type="scientific">Crotalaria pallida</name>
    <name type="common">Smooth rattlebox</name>
    <name type="synonym">Crotalaria striata</name>
    <dbReference type="NCBI Taxonomy" id="3830"/>
    <lineage>
        <taxon>Eukaryota</taxon>
        <taxon>Viridiplantae</taxon>
        <taxon>Streptophyta</taxon>
        <taxon>Embryophyta</taxon>
        <taxon>Tracheophyta</taxon>
        <taxon>Spermatophyta</taxon>
        <taxon>Magnoliopsida</taxon>
        <taxon>eudicotyledons</taxon>
        <taxon>Gunneridae</taxon>
        <taxon>Pentapetalae</taxon>
        <taxon>rosids</taxon>
        <taxon>fabids</taxon>
        <taxon>Fabales</taxon>
        <taxon>Fabaceae</taxon>
        <taxon>Papilionoideae</taxon>
        <taxon>50 kb inversion clade</taxon>
        <taxon>genistoids sensu lato</taxon>
        <taxon>core genistoids</taxon>
        <taxon>Crotalarieae</taxon>
        <taxon>Crotalaria</taxon>
    </lineage>
</organism>
<protein>
    <recommendedName>
        <fullName evidence="3">DUF674 family protein</fullName>
    </recommendedName>
</protein>
<evidence type="ECO:0000313" key="1">
    <source>
        <dbReference type="EMBL" id="KAK7256842.1"/>
    </source>
</evidence>
<dbReference type="PANTHER" id="PTHR33103">
    <property type="entry name" value="OS01G0153900 PROTEIN"/>
    <property type="match status" value="1"/>
</dbReference>
<accession>A0AAN9EGC5</accession>
<dbReference type="Proteomes" id="UP001372338">
    <property type="component" value="Unassembled WGS sequence"/>
</dbReference>
<gene>
    <name evidence="1" type="ORF">RIF29_30374</name>
</gene>
<dbReference type="Pfam" id="PF05056">
    <property type="entry name" value="DUF674"/>
    <property type="match status" value="2"/>
</dbReference>
<name>A0AAN9EGC5_CROPI</name>
<dbReference type="InterPro" id="IPR007750">
    <property type="entry name" value="DUF674"/>
</dbReference>
<dbReference type="AlphaFoldDB" id="A0AAN9EGC5"/>
<dbReference type="EMBL" id="JAYWIO010000006">
    <property type="protein sequence ID" value="KAK7256842.1"/>
    <property type="molecule type" value="Genomic_DNA"/>
</dbReference>
<evidence type="ECO:0008006" key="3">
    <source>
        <dbReference type="Google" id="ProtNLM"/>
    </source>
</evidence>
<dbReference type="PANTHER" id="PTHR33103:SF27">
    <property type="entry name" value="OS04G0594700 PROTEIN"/>
    <property type="match status" value="1"/>
</dbReference>
<keyword evidence="2" id="KW-1185">Reference proteome</keyword>